<dbReference type="Gramene" id="TraesPARA_EIv1.0_2359250.1">
    <property type="protein sequence ID" value="TraesPARA_EIv1.0_2359250.1.CDS"/>
    <property type="gene ID" value="TraesPARA_EIv1.0_2359250"/>
</dbReference>
<dbReference type="Gramene" id="TraesSYM7A03G03985620.1">
    <property type="protein sequence ID" value="TraesSYM7A03G03985620.1"/>
    <property type="gene ID" value="TraesSYM7A03G03985620"/>
</dbReference>
<dbReference type="Gramene" id="TraesCAD_scaffold_119650_01G000100.1">
    <property type="protein sequence ID" value="TraesCAD_scaffold_119650_01G000100.1"/>
    <property type="gene ID" value="TraesCAD_scaffold_119650_01G000100"/>
</dbReference>
<dbReference type="Gramene" id="TraesNOR7A03G04075830.1">
    <property type="protein sequence ID" value="TraesNOR7A03G04075830.1"/>
    <property type="gene ID" value="TraesNOR7A03G04075830"/>
</dbReference>
<name>A0A3B6RPA1_WHEAT</name>
<dbReference type="Gramene" id="TraesSTA7A03G04027350.1">
    <property type="protein sequence ID" value="TraesSTA7A03G04027350.1"/>
    <property type="gene ID" value="TraesSTA7A03G04027350"/>
</dbReference>
<dbReference type="Gramene" id="TraesROB_scaffold_087505_01G000100.1">
    <property type="protein sequence ID" value="TraesROB_scaffold_087505_01G000100.1"/>
    <property type="gene ID" value="TraesROB_scaffold_087505_01G000100"/>
</dbReference>
<sequence>MATSRGHPPKPGKSVGQEFVDHRLLSRIGHYPDSKDLPRQLDMVAYFSDEPPCQTTHCTNVAVEQFNAQQQSDDKKIMRAVGVDSNMFILDQNDPLSYWHVYFKAYVGRNRYRCFAELSGEKGPELLRYCTAVNKASVVVCKYCFGGIYHPPGVDFTGSPRLPPPNL</sequence>
<organism evidence="1">
    <name type="scientific">Triticum aestivum</name>
    <name type="common">Wheat</name>
    <dbReference type="NCBI Taxonomy" id="4565"/>
    <lineage>
        <taxon>Eukaryota</taxon>
        <taxon>Viridiplantae</taxon>
        <taxon>Streptophyta</taxon>
        <taxon>Embryophyta</taxon>
        <taxon>Tracheophyta</taxon>
        <taxon>Spermatophyta</taxon>
        <taxon>Magnoliopsida</taxon>
        <taxon>Liliopsida</taxon>
        <taxon>Poales</taxon>
        <taxon>Poaceae</taxon>
        <taxon>BOP clade</taxon>
        <taxon>Pooideae</taxon>
        <taxon>Triticodae</taxon>
        <taxon>Triticeae</taxon>
        <taxon>Triticinae</taxon>
        <taxon>Triticum</taxon>
    </lineage>
</organism>
<dbReference type="Gramene" id="TraesLDM7A03G04035730.1">
    <property type="protein sequence ID" value="TraesLDM7A03G04035730.1"/>
    <property type="gene ID" value="TraesLDM7A03G04035730"/>
</dbReference>
<dbReference type="PaxDb" id="4565-Traes_7AL_C0C01CA86.1"/>
<dbReference type="EnsemblPlants" id="TraesCS7A02G550400.1">
    <property type="protein sequence ID" value="TraesCS7A02G550400.1"/>
    <property type="gene ID" value="TraesCS7A02G550400"/>
</dbReference>
<keyword evidence="2" id="KW-1185">Reference proteome</keyword>
<proteinExistence type="predicted"/>
<dbReference type="Gramene" id="TraesJAG7A03G04014380.1">
    <property type="protein sequence ID" value="TraesJAG7A03G04014380.1"/>
    <property type="gene ID" value="TraesJAG7A03G04014380"/>
</dbReference>
<dbReference type="Gramene" id="TraesRN7A0101334200.1">
    <property type="protein sequence ID" value="TraesRN7A0101334200.1"/>
    <property type="gene ID" value="TraesRN7A0101334200"/>
</dbReference>
<dbReference type="Gramene" id="TraesCS7A03G1338700.1">
    <property type="protein sequence ID" value="TraesCS7A03G1338700.1.CDS"/>
    <property type="gene ID" value="TraesCS7A03G1338700"/>
</dbReference>
<dbReference type="Proteomes" id="UP000019116">
    <property type="component" value="Chromosome 7A"/>
</dbReference>
<dbReference type="Gramene" id="TraesLAC7A03G03984140.1">
    <property type="protein sequence ID" value="TraesLAC7A03G03984140.1"/>
    <property type="gene ID" value="TraesLAC7A03G03984140"/>
</dbReference>
<dbReference type="Gramene" id="TraesARI7A03G04006970.1">
    <property type="protein sequence ID" value="TraesARI7A03G04006970.1"/>
    <property type="gene ID" value="TraesARI7A03G04006970"/>
</dbReference>
<dbReference type="OrthoDB" id="607205at2759"/>
<accession>A0A3B6RPA1</accession>
<dbReference type="Gramene" id="TraesCLE_scaffold_020580_01G000200.1">
    <property type="protein sequence ID" value="TraesCLE_scaffold_020580_01G000200.1"/>
    <property type="gene ID" value="TraesCLE_scaffold_020580_01G000200"/>
</dbReference>
<dbReference type="Gramene" id="TraesCS7A02G550400.1">
    <property type="protein sequence ID" value="TraesCS7A02G550400.1"/>
    <property type="gene ID" value="TraesCS7A02G550400"/>
</dbReference>
<dbReference type="Gramene" id="TraesJUL7A03G04069550.1">
    <property type="protein sequence ID" value="TraesJUL7A03G04069550.1"/>
    <property type="gene ID" value="TraesJUL7A03G04069550"/>
</dbReference>
<reference evidence="1" key="1">
    <citation type="submission" date="2018-08" db="EMBL/GenBank/DDBJ databases">
        <authorList>
            <person name="Rossello M."/>
        </authorList>
    </citation>
    <scope>NUCLEOTIDE SEQUENCE [LARGE SCALE GENOMIC DNA]</scope>
    <source>
        <strain evidence="1">cv. Chinese Spring</strain>
    </source>
</reference>
<reference evidence="1" key="2">
    <citation type="submission" date="2018-10" db="UniProtKB">
        <authorList>
            <consortium name="EnsemblPlants"/>
        </authorList>
    </citation>
    <scope>IDENTIFICATION</scope>
</reference>
<dbReference type="AlphaFoldDB" id="A0A3B6RPA1"/>
<protein>
    <submittedName>
        <fullName evidence="1">Uncharacterized protein</fullName>
    </submittedName>
</protein>
<dbReference type="Gramene" id="TraesMAC7A03G04027680.1">
    <property type="protein sequence ID" value="TraesMAC7A03G04027680.1"/>
    <property type="gene ID" value="TraesMAC7A03G04027680"/>
</dbReference>
<evidence type="ECO:0000313" key="1">
    <source>
        <dbReference type="EnsemblPlants" id="TraesCS7A02G550400.1"/>
    </source>
</evidence>
<dbReference type="Gramene" id="TraesWEE_scaffold_035123_01G000100.1">
    <property type="protein sequence ID" value="TraesWEE_scaffold_035123_01G000100.1"/>
    <property type="gene ID" value="TraesWEE_scaffold_035123_01G000100"/>
</dbReference>
<evidence type="ECO:0000313" key="2">
    <source>
        <dbReference type="Proteomes" id="UP000019116"/>
    </source>
</evidence>